<reference evidence="6" key="1">
    <citation type="journal article" date="2023" name="Commun. Biol.">
        <title>Genome analysis of Parmales, the sister group of diatoms, reveals the evolutionary specialization of diatoms from phago-mixotrophs to photoautotrophs.</title>
        <authorList>
            <person name="Ban H."/>
            <person name="Sato S."/>
            <person name="Yoshikawa S."/>
            <person name="Yamada K."/>
            <person name="Nakamura Y."/>
            <person name="Ichinomiya M."/>
            <person name="Sato N."/>
            <person name="Blanc-Mathieu R."/>
            <person name="Endo H."/>
            <person name="Kuwata A."/>
            <person name="Ogata H."/>
        </authorList>
    </citation>
    <scope>NUCLEOTIDE SEQUENCE [LARGE SCALE GENOMIC DNA]</scope>
    <source>
        <strain evidence="6">NIES 3701</strain>
    </source>
</reference>
<dbReference type="SUPFAM" id="SSF51391">
    <property type="entry name" value="Thiamin phosphate synthase"/>
    <property type="match status" value="1"/>
</dbReference>
<dbReference type="InterPro" id="IPR013785">
    <property type="entry name" value="Aldolase_TIM"/>
</dbReference>
<dbReference type="GO" id="GO:0005829">
    <property type="term" value="C:cytosol"/>
    <property type="evidence" value="ECO:0007669"/>
    <property type="project" value="TreeGrafter"/>
</dbReference>
<gene>
    <name evidence="5" type="ORF">TrST_g8605</name>
</gene>
<dbReference type="InterPro" id="IPR036206">
    <property type="entry name" value="ThiamineP_synth_sf"/>
</dbReference>
<sequence>MSSNVAYTSRPPIIYTIAGSDSGGGAGIQADLLAMHSNGCHPCTAISCITAQNSTGVTAIENVGILREQLDALYSDMPCDAVKIGMLGDTKIIECVKGWLESLPRDHKIPIVFDPVMVATSGAKLLSDDAIEGVKDIMKLCDLVTPNLPEAEVLVGRSLKTIEDVEAAALEILAFGAGAVLIKGGHTLPTFPHLSPGALNTTVGHSQDYLRSTSTSPSTRLSDSSSGIWLRSPRYSTPHTHGTGCTLSSSVASYLGLGRVSSSESSEHGALNAISIEDACILAKAYVTKGISISKGIGKGPGPVRHTGFPSDHNCYPTIALDAAEREGFDFKVMRPSDFGPIFPIVDSVSSVSKICSSNSCKDVQLRLKITDEDEISRIISESSKICKSSNVRLWINDHPSHAIKHNCFGVHLGQEDIKRLGITGLLSIQKSSLALGISTHTFSELSLALGLNPTYVSLGPIFPTSSKTGIVTTSQSPLLLKKWRELIGPSTVMCAIGGVSSLERAEECVEAGADFVGVIGAVKEDVGILKGWGEVLEGKRREDRTSGRRDLPITDFDELSRIINAGKINLLGRGRDEQTKYLKRLNELKSKYVSVSDYIKISHFGFSEVPAGNGKLKSKIEAASSSKLLLMKNDFPYNFGEKIEHYVLWKLNSAVTEVEIKATCENLLKQDGNKRVAFWENTQDLKSIRDLDHVQIIVLK</sequence>
<evidence type="ECO:0000313" key="6">
    <source>
        <dbReference type="Proteomes" id="UP001165085"/>
    </source>
</evidence>
<comment type="cofactor">
    <cofactor evidence="1">
        <name>Mg(2+)</name>
        <dbReference type="ChEBI" id="CHEBI:18420"/>
    </cofactor>
</comment>
<dbReference type="EMBL" id="BRXY01000001">
    <property type="protein sequence ID" value="GMH51174.1"/>
    <property type="molecule type" value="Genomic_DNA"/>
</dbReference>
<dbReference type="Gene3D" id="3.40.1190.20">
    <property type="match status" value="1"/>
</dbReference>
<dbReference type="OrthoDB" id="10028886at2759"/>
<dbReference type="GO" id="GO:0008902">
    <property type="term" value="F:hydroxymethylpyrimidine kinase activity"/>
    <property type="evidence" value="ECO:0007669"/>
    <property type="project" value="TreeGrafter"/>
</dbReference>
<proteinExistence type="predicted"/>
<dbReference type="CDD" id="cd01169">
    <property type="entry name" value="HMPP_kinase"/>
    <property type="match status" value="1"/>
</dbReference>
<dbReference type="InterPro" id="IPR022998">
    <property type="entry name" value="ThiamineP_synth_TenI"/>
</dbReference>
<dbReference type="GO" id="GO:0008972">
    <property type="term" value="F:phosphomethylpyrimidine kinase activity"/>
    <property type="evidence" value="ECO:0007669"/>
    <property type="project" value="InterPro"/>
</dbReference>
<evidence type="ECO:0000256" key="2">
    <source>
        <dbReference type="ARBA" id="ARBA00023268"/>
    </source>
</evidence>
<accession>A0A9W6ZIK1</accession>
<dbReference type="GO" id="GO:0009228">
    <property type="term" value="P:thiamine biosynthetic process"/>
    <property type="evidence" value="ECO:0007669"/>
    <property type="project" value="UniProtKB-KW"/>
</dbReference>
<keyword evidence="6" id="KW-1185">Reference proteome</keyword>
<evidence type="ECO:0000259" key="3">
    <source>
        <dbReference type="Pfam" id="PF02581"/>
    </source>
</evidence>
<organism evidence="5 6">
    <name type="scientific">Triparma strigata</name>
    <dbReference type="NCBI Taxonomy" id="1606541"/>
    <lineage>
        <taxon>Eukaryota</taxon>
        <taxon>Sar</taxon>
        <taxon>Stramenopiles</taxon>
        <taxon>Ochrophyta</taxon>
        <taxon>Bolidophyceae</taxon>
        <taxon>Parmales</taxon>
        <taxon>Triparmaceae</taxon>
        <taxon>Triparma</taxon>
    </lineage>
</organism>
<name>A0A9W6ZIK1_9STRA</name>
<protein>
    <recommendedName>
        <fullName evidence="7">Thiamine-phosphate pyrophosphorylase</fullName>
    </recommendedName>
</protein>
<dbReference type="SUPFAM" id="SSF53613">
    <property type="entry name" value="Ribokinase-like"/>
    <property type="match status" value="1"/>
</dbReference>
<comment type="caution">
    <text evidence="5">The sequence shown here is derived from an EMBL/GenBank/DDBJ whole genome shotgun (WGS) entry which is preliminary data.</text>
</comment>
<dbReference type="AlphaFoldDB" id="A0A9W6ZIK1"/>
<evidence type="ECO:0000313" key="5">
    <source>
        <dbReference type="EMBL" id="GMH51174.1"/>
    </source>
</evidence>
<evidence type="ECO:0000256" key="1">
    <source>
        <dbReference type="ARBA" id="ARBA00001946"/>
    </source>
</evidence>
<evidence type="ECO:0008006" key="7">
    <source>
        <dbReference type="Google" id="ProtNLM"/>
    </source>
</evidence>
<dbReference type="PANTHER" id="PTHR20858:SF17">
    <property type="entry name" value="HYDROXYMETHYLPYRIMIDINE_PHOSPHOMETHYLPYRIMIDINE KINASE THI20-RELATED"/>
    <property type="match status" value="1"/>
</dbReference>
<feature type="domain" description="Pyridoxamine kinase/Phosphomethylpyrimidine kinase" evidence="4">
    <location>
        <begin position="21"/>
        <end position="304"/>
    </location>
</feature>
<dbReference type="InterPro" id="IPR022036">
    <property type="entry name" value="DUF3605"/>
</dbReference>
<dbReference type="Pfam" id="PF12239">
    <property type="entry name" value="DUF3605"/>
    <property type="match status" value="1"/>
</dbReference>
<dbReference type="InterPro" id="IPR013749">
    <property type="entry name" value="PM/HMP-P_kinase-1"/>
</dbReference>
<dbReference type="Pfam" id="PF08543">
    <property type="entry name" value="Phos_pyr_kin"/>
    <property type="match status" value="1"/>
</dbReference>
<keyword evidence="2" id="KW-0511">Multifunctional enzyme</keyword>
<dbReference type="InterPro" id="IPR029056">
    <property type="entry name" value="Ribokinase-like"/>
</dbReference>
<dbReference type="Proteomes" id="UP001165085">
    <property type="component" value="Unassembled WGS sequence"/>
</dbReference>
<feature type="domain" description="Thiamine phosphate synthase/TenI" evidence="3">
    <location>
        <begin position="350"/>
        <end position="523"/>
    </location>
</feature>
<evidence type="ECO:0000259" key="4">
    <source>
        <dbReference type="Pfam" id="PF08543"/>
    </source>
</evidence>
<dbReference type="PANTHER" id="PTHR20858">
    <property type="entry name" value="PHOSPHOMETHYLPYRIMIDINE KINASE"/>
    <property type="match status" value="1"/>
</dbReference>
<dbReference type="Gene3D" id="3.20.20.70">
    <property type="entry name" value="Aldolase class I"/>
    <property type="match status" value="1"/>
</dbReference>
<dbReference type="InterPro" id="IPR004399">
    <property type="entry name" value="HMP/HMP-P_kinase_dom"/>
</dbReference>
<dbReference type="Pfam" id="PF02581">
    <property type="entry name" value="TMP-TENI"/>
    <property type="match status" value="1"/>
</dbReference>
<dbReference type="CDD" id="cd00564">
    <property type="entry name" value="TMP_TenI"/>
    <property type="match status" value="1"/>
</dbReference>